<evidence type="ECO:0000256" key="4">
    <source>
        <dbReference type="ARBA" id="ARBA00022989"/>
    </source>
</evidence>
<evidence type="ECO:0000256" key="6">
    <source>
        <dbReference type="SAM" id="Phobius"/>
    </source>
</evidence>
<dbReference type="InterPro" id="IPR018076">
    <property type="entry name" value="T2SS_GspF_dom"/>
</dbReference>
<reference evidence="8 9" key="1">
    <citation type="journal article" date="2009" name="Int. J. Syst. Evol. Microbiol.">
        <title>Nocardioides caeni sp. nov., isolated from wastewater.</title>
        <authorList>
            <person name="Yoon J.H."/>
            <person name="Kang S.J."/>
            <person name="Park S."/>
            <person name="Kim W."/>
            <person name="Oh T.K."/>
        </authorList>
    </citation>
    <scope>NUCLEOTIDE SEQUENCE [LARGE SCALE GENOMIC DNA]</scope>
    <source>
        <strain evidence="8 9">DSM 23134</strain>
    </source>
</reference>
<dbReference type="EMBL" id="STGW01000017">
    <property type="protein sequence ID" value="THV09128.1"/>
    <property type="molecule type" value="Genomic_DNA"/>
</dbReference>
<organism evidence="8 9">
    <name type="scientific">Nocardioides caeni</name>
    <dbReference type="NCBI Taxonomy" id="574700"/>
    <lineage>
        <taxon>Bacteria</taxon>
        <taxon>Bacillati</taxon>
        <taxon>Actinomycetota</taxon>
        <taxon>Actinomycetes</taxon>
        <taxon>Propionibacteriales</taxon>
        <taxon>Nocardioidaceae</taxon>
        <taxon>Nocardioides</taxon>
    </lineage>
</organism>
<dbReference type="RefSeq" id="WP_136564221.1">
    <property type="nucleotide sequence ID" value="NZ_BAABLS010000006.1"/>
</dbReference>
<dbReference type="Pfam" id="PF00482">
    <property type="entry name" value="T2SSF"/>
    <property type="match status" value="1"/>
</dbReference>
<comment type="subcellular location">
    <subcellularLocation>
        <location evidence="1">Cell membrane</location>
        <topology evidence="1">Multi-pass membrane protein</topology>
    </subcellularLocation>
</comment>
<dbReference type="PANTHER" id="PTHR35007">
    <property type="entry name" value="INTEGRAL MEMBRANE PROTEIN-RELATED"/>
    <property type="match status" value="1"/>
</dbReference>
<evidence type="ECO:0000259" key="7">
    <source>
        <dbReference type="Pfam" id="PF00482"/>
    </source>
</evidence>
<proteinExistence type="predicted"/>
<keyword evidence="2" id="KW-1003">Cell membrane</keyword>
<feature type="domain" description="Type II secretion system protein GspF" evidence="7">
    <location>
        <begin position="110"/>
        <end position="229"/>
    </location>
</feature>
<dbReference type="AlphaFoldDB" id="A0A4S8N042"/>
<accession>A0A4S8N042</accession>
<evidence type="ECO:0000256" key="5">
    <source>
        <dbReference type="ARBA" id="ARBA00023136"/>
    </source>
</evidence>
<dbReference type="Proteomes" id="UP000307087">
    <property type="component" value="Unassembled WGS sequence"/>
</dbReference>
<keyword evidence="4 6" id="KW-1133">Transmembrane helix</keyword>
<evidence type="ECO:0000256" key="1">
    <source>
        <dbReference type="ARBA" id="ARBA00004651"/>
    </source>
</evidence>
<evidence type="ECO:0000313" key="9">
    <source>
        <dbReference type="Proteomes" id="UP000307087"/>
    </source>
</evidence>
<dbReference type="OrthoDB" id="3267562at2"/>
<sequence>MTGMTGMTVIAALVVAALALLRTPRPSLPASTRPATPVAGSDTGDLLRRGAWAWAMLAGAGTWAFVGGTAGPPAAVIVAIVVAGAARRLEPVGERRRREAARRELPHVVSLLGSALRSGLAAPDAVELVVRALAGPAADRLLPWTARLRLGEDPAAVWSGLAADPALGTLGRALLRAHRSGAPVADAVDALAAELAEHARGEVEDRARSVGVRAAVPLGVCLLPAFVLLGIVPLVVGLATSVV</sequence>
<keyword evidence="3 6" id="KW-0812">Transmembrane</keyword>
<keyword evidence="9" id="KW-1185">Reference proteome</keyword>
<gene>
    <name evidence="8" type="ORF">E9934_17530</name>
</gene>
<protein>
    <submittedName>
        <fullName evidence="8">Type II secretion system protein</fullName>
    </submittedName>
</protein>
<comment type="caution">
    <text evidence="8">The sequence shown here is derived from an EMBL/GenBank/DDBJ whole genome shotgun (WGS) entry which is preliminary data.</text>
</comment>
<dbReference type="GO" id="GO:0005886">
    <property type="term" value="C:plasma membrane"/>
    <property type="evidence" value="ECO:0007669"/>
    <property type="project" value="UniProtKB-SubCell"/>
</dbReference>
<evidence type="ECO:0000256" key="3">
    <source>
        <dbReference type="ARBA" id="ARBA00022692"/>
    </source>
</evidence>
<evidence type="ECO:0000256" key="2">
    <source>
        <dbReference type="ARBA" id="ARBA00022475"/>
    </source>
</evidence>
<evidence type="ECO:0000313" key="8">
    <source>
        <dbReference type="EMBL" id="THV09128.1"/>
    </source>
</evidence>
<feature type="transmembrane region" description="Helical" evidence="6">
    <location>
        <begin position="215"/>
        <end position="239"/>
    </location>
</feature>
<keyword evidence="5 6" id="KW-0472">Membrane</keyword>
<name>A0A4S8N042_9ACTN</name>
<dbReference type="PANTHER" id="PTHR35007:SF3">
    <property type="entry name" value="POSSIBLE CONSERVED ALANINE RICH MEMBRANE PROTEIN"/>
    <property type="match status" value="1"/>
</dbReference>
<feature type="transmembrane region" description="Helical" evidence="6">
    <location>
        <begin position="53"/>
        <end position="86"/>
    </location>
</feature>